<keyword evidence="3" id="KW-1185">Reference proteome</keyword>
<keyword evidence="1" id="KW-0732">Signal</keyword>
<dbReference type="Pfam" id="PF12790">
    <property type="entry name" value="T6SS-SciN"/>
    <property type="match status" value="1"/>
</dbReference>
<feature type="signal peptide" evidence="1">
    <location>
        <begin position="1"/>
        <end position="18"/>
    </location>
</feature>
<dbReference type="Gene3D" id="2.60.40.4150">
    <property type="entry name" value="Type VI secretion system, lipoprotein SciN"/>
    <property type="match status" value="1"/>
</dbReference>
<name>A0A1Y3P371_9PSED</name>
<accession>A0A1Y3P371</accession>
<dbReference type="PROSITE" id="PS51257">
    <property type="entry name" value="PROKAR_LIPOPROTEIN"/>
    <property type="match status" value="1"/>
</dbReference>
<dbReference type="InterPro" id="IPR017734">
    <property type="entry name" value="T6SS_SciN"/>
</dbReference>
<feature type="chain" id="PRO_5011008307" evidence="1">
    <location>
        <begin position="19"/>
        <end position="178"/>
    </location>
</feature>
<dbReference type="OrthoDB" id="7021080at2"/>
<comment type="caution">
    <text evidence="2">The sequence shown here is derived from an EMBL/GenBank/DDBJ whole genome shotgun (WGS) entry which is preliminary data.</text>
</comment>
<evidence type="ECO:0000256" key="1">
    <source>
        <dbReference type="SAM" id="SignalP"/>
    </source>
</evidence>
<dbReference type="NCBIfam" id="TIGR03352">
    <property type="entry name" value="VI_chp_3"/>
    <property type="match status" value="1"/>
</dbReference>
<evidence type="ECO:0000313" key="2">
    <source>
        <dbReference type="EMBL" id="OUM71234.1"/>
    </source>
</evidence>
<organism evidence="2 3">
    <name type="scientific">Pseudomonas caspiana</name>
    <dbReference type="NCBI Taxonomy" id="1451454"/>
    <lineage>
        <taxon>Bacteria</taxon>
        <taxon>Pseudomonadati</taxon>
        <taxon>Pseudomonadota</taxon>
        <taxon>Gammaproteobacteria</taxon>
        <taxon>Pseudomonadales</taxon>
        <taxon>Pseudomonadaceae</taxon>
        <taxon>Pseudomonas</taxon>
    </lineage>
</organism>
<proteinExistence type="predicted"/>
<dbReference type="PANTHER" id="PTHR37625">
    <property type="entry name" value="OUTER MEMBRANE LIPOPROTEIN-RELATED"/>
    <property type="match status" value="1"/>
</dbReference>
<dbReference type="RefSeq" id="WP_087273761.1">
    <property type="nucleotide sequence ID" value="NZ_JBJGBV010000023.1"/>
</dbReference>
<dbReference type="InterPro" id="IPR038706">
    <property type="entry name" value="Type_VI_SciN-like_sf"/>
</dbReference>
<dbReference type="Proteomes" id="UP000195440">
    <property type="component" value="Unassembled WGS sequence"/>
</dbReference>
<dbReference type="AlphaFoldDB" id="A0A1Y3P371"/>
<dbReference type="PANTHER" id="PTHR37625:SF4">
    <property type="entry name" value="OUTER MEMBRANE LIPOPROTEIN"/>
    <property type="match status" value="1"/>
</dbReference>
<gene>
    <name evidence="2" type="ORF">AUC60_24220</name>
</gene>
<dbReference type="EMBL" id="LOHF01000030">
    <property type="protein sequence ID" value="OUM71234.1"/>
    <property type="molecule type" value="Genomic_DNA"/>
</dbReference>
<evidence type="ECO:0000313" key="3">
    <source>
        <dbReference type="Proteomes" id="UP000195440"/>
    </source>
</evidence>
<sequence>MSRTLCNSLMLAAFGAFLGGCGLTQSVSDTTSSTASAIFYKQIKTLHLDFSARASLNTEDAQMNALSVPTMVRVYQLRSEKAVERADYDKLISNDESALIGDLLDKQSVVLNPEQGAKLSVPLDPDAKFVAVVGLFRNPDIQMNTWRLTLTRDDLDPDAARVIELGDNQLKLRPLVKE</sequence>
<protein>
    <submittedName>
        <fullName evidence="2">Type VI secretion protein</fullName>
    </submittedName>
</protein>
<reference evidence="2 3" key="1">
    <citation type="journal article" date="2017" name="Syst. Appl. Microbiol.">
        <title>Pseudomonas caspiana sp. nov., a citrus pathogen in the Pseudomonas syringae phylogenetic group.</title>
        <authorList>
            <person name="Busquets A."/>
            <person name="Gomila M."/>
            <person name="Beiki F."/>
            <person name="Mulet M."/>
            <person name="Rahimian H."/>
            <person name="Garcia-Valdes E."/>
            <person name="Lalucat J."/>
        </authorList>
    </citation>
    <scope>NUCLEOTIDE SEQUENCE [LARGE SCALE GENOMIC DNA]</scope>
    <source>
        <strain evidence="2 3">FBF102</strain>
    </source>
</reference>